<gene>
    <name evidence="2" type="ORF">BS47DRAFT_1369947</name>
</gene>
<keyword evidence="3" id="KW-1185">Reference proteome</keyword>
<reference evidence="2" key="1">
    <citation type="journal article" date="2020" name="Nat. Commun.">
        <title>Large-scale genome sequencing of mycorrhizal fungi provides insights into the early evolution of symbiotic traits.</title>
        <authorList>
            <person name="Miyauchi S."/>
            <person name="Kiss E."/>
            <person name="Kuo A."/>
            <person name="Drula E."/>
            <person name="Kohler A."/>
            <person name="Sanchez-Garcia M."/>
            <person name="Morin E."/>
            <person name="Andreopoulos B."/>
            <person name="Barry K.W."/>
            <person name="Bonito G."/>
            <person name="Buee M."/>
            <person name="Carver A."/>
            <person name="Chen C."/>
            <person name="Cichocki N."/>
            <person name="Clum A."/>
            <person name="Culley D."/>
            <person name="Crous P.W."/>
            <person name="Fauchery L."/>
            <person name="Girlanda M."/>
            <person name="Hayes R.D."/>
            <person name="Keri Z."/>
            <person name="LaButti K."/>
            <person name="Lipzen A."/>
            <person name="Lombard V."/>
            <person name="Magnuson J."/>
            <person name="Maillard F."/>
            <person name="Murat C."/>
            <person name="Nolan M."/>
            <person name="Ohm R.A."/>
            <person name="Pangilinan J."/>
            <person name="Pereira M.F."/>
            <person name="Perotto S."/>
            <person name="Peter M."/>
            <person name="Pfister S."/>
            <person name="Riley R."/>
            <person name="Sitrit Y."/>
            <person name="Stielow J.B."/>
            <person name="Szollosi G."/>
            <person name="Zifcakova L."/>
            <person name="Stursova M."/>
            <person name="Spatafora J.W."/>
            <person name="Tedersoo L."/>
            <person name="Vaario L.M."/>
            <person name="Yamada A."/>
            <person name="Yan M."/>
            <person name="Wang P."/>
            <person name="Xu J."/>
            <person name="Bruns T."/>
            <person name="Baldrian P."/>
            <person name="Vilgalys R."/>
            <person name="Dunand C."/>
            <person name="Henrissat B."/>
            <person name="Grigoriev I.V."/>
            <person name="Hibbett D."/>
            <person name="Nagy L.G."/>
            <person name="Martin F.M."/>
        </authorList>
    </citation>
    <scope>NUCLEOTIDE SEQUENCE</scope>
    <source>
        <strain evidence="2">UP504</strain>
    </source>
</reference>
<proteinExistence type="predicted"/>
<evidence type="ECO:0000256" key="1">
    <source>
        <dbReference type="SAM" id="MobiDB-lite"/>
    </source>
</evidence>
<dbReference type="Proteomes" id="UP000886523">
    <property type="component" value="Unassembled WGS sequence"/>
</dbReference>
<dbReference type="AlphaFoldDB" id="A0A9P6ACJ1"/>
<protein>
    <submittedName>
        <fullName evidence="2">Uncharacterized protein</fullName>
    </submittedName>
</protein>
<feature type="compositionally biased region" description="Basic residues" evidence="1">
    <location>
        <begin position="201"/>
        <end position="213"/>
    </location>
</feature>
<dbReference type="OrthoDB" id="2682330at2759"/>
<organism evidence="2 3">
    <name type="scientific">Hydnum rufescens UP504</name>
    <dbReference type="NCBI Taxonomy" id="1448309"/>
    <lineage>
        <taxon>Eukaryota</taxon>
        <taxon>Fungi</taxon>
        <taxon>Dikarya</taxon>
        <taxon>Basidiomycota</taxon>
        <taxon>Agaricomycotina</taxon>
        <taxon>Agaricomycetes</taxon>
        <taxon>Cantharellales</taxon>
        <taxon>Hydnaceae</taxon>
        <taxon>Hydnum</taxon>
    </lineage>
</organism>
<evidence type="ECO:0000313" key="2">
    <source>
        <dbReference type="EMBL" id="KAF9502875.1"/>
    </source>
</evidence>
<name>A0A9P6ACJ1_9AGAM</name>
<evidence type="ECO:0000313" key="3">
    <source>
        <dbReference type="Proteomes" id="UP000886523"/>
    </source>
</evidence>
<feature type="compositionally biased region" description="Basic and acidic residues" evidence="1">
    <location>
        <begin position="176"/>
        <end position="187"/>
    </location>
</feature>
<comment type="caution">
    <text evidence="2">The sequence shown here is derived from an EMBL/GenBank/DDBJ whole genome shotgun (WGS) entry which is preliminary data.</text>
</comment>
<dbReference type="EMBL" id="MU129544">
    <property type="protein sequence ID" value="KAF9502875.1"/>
    <property type="molecule type" value="Genomic_DNA"/>
</dbReference>
<accession>A0A9P6ACJ1</accession>
<feature type="region of interest" description="Disordered" evidence="1">
    <location>
        <begin position="176"/>
        <end position="237"/>
    </location>
</feature>
<sequence>MYYKQLHENVYDDIHPYAGPQYEFCATAAGLSSTQTIQQITHYCDTKSERFIKSLDEYYKDNWDLFKSRRLKFYPSEEERPYYRPGHLLKFVQKERKLSSVEVFDKYFYQKALSETDKHDYFWQGIKPPSFREEIAIVLQNSNPPLMNEVTHMVKLRLRQDLYQVLDDNKLDVHKDKISSDCSKEEEASSSDSNSEEPRCPRSKRHHIKHETKQKKEESMMKPLQVKPQDTPVPVKSSMDDLAEKIGCLTIAISQYKAERI</sequence>